<protein>
    <recommendedName>
        <fullName evidence="2">GH29D-like beta-sandwich domain-containing protein</fullName>
    </recommendedName>
</protein>
<accession>A0A7Y4JYE2</accession>
<evidence type="ECO:0000313" key="3">
    <source>
        <dbReference type="EMBL" id="NOK13456.1"/>
    </source>
</evidence>
<gene>
    <name evidence="3" type="ORF">HNS30_30860</name>
</gene>
<dbReference type="Proteomes" id="UP000528460">
    <property type="component" value="Unassembled WGS sequence"/>
</dbReference>
<feature type="signal peptide" evidence="1">
    <location>
        <begin position="1"/>
        <end position="20"/>
    </location>
</feature>
<evidence type="ECO:0000259" key="2">
    <source>
        <dbReference type="Pfam" id="PF13290"/>
    </source>
</evidence>
<feature type="chain" id="PRO_5031302250" description="GH29D-like beta-sandwich domain-containing protein" evidence="1">
    <location>
        <begin position="21"/>
        <end position="646"/>
    </location>
</feature>
<keyword evidence="1" id="KW-0732">Signal</keyword>
<dbReference type="PROSITE" id="PS51257">
    <property type="entry name" value="PROKAR_LIPOPROTEIN"/>
    <property type="match status" value="1"/>
</dbReference>
<evidence type="ECO:0000313" key="4">
    <source>
        <dbReference type="Proteomes" id="UP000528460"/>
    </source>
</evidence>
<sequence length="646" mass="72316">MVLRPRVSLLIGLLVLSASACGPEPERRLSEAELPAPLQPRVTLDGHEPDTHRLFGTVASDAGGVRVEVFEDGRFLGHADVGGGRWSLPWWPGRRALALEVVARDRQGAEARARVDFQHLAFDARPGLYQPETLLALPTAPGLRTYFTRDGSTPTPASSRYTGPIALLRRSTPPVRWAFVPTTAPSAVEGSRWVTPQEEPPQAAVVRYRQYAGTEPVGPVRTRTFVIGRTPYTLPVLSLVSDAANFFDPATGIYVPGLLSQAQPDNPEAANYTQDGKEWERPVHVEWFESSGERVFAQDAGVRIHGSGSAVLPQKSLRLYAKEDYGPKTFAGAVFPGSAVTEFTRLVVRTSGQDQGITKLRDCVLQGLLAQTRLALQACRPTLVFIDGEYWGLHEMRERLDEYYLASHYGVDRKKAVILERFGMLDVGEAGDEQPYQALIDFVATHDLAVPEHFAWVRTRIDVEDFIDFQVAQLYLANVDWPENNVKFWRLRTKKLEPDAPYGHDGRWRWLVYDLDFALRFGPDFDSLGRVLDEPSEVAAWSTLLLKGLLQSPEFKARFIERFLWHLEHTFAAERVTAALDAVAEALAPEMPDHVARWSQPASVEAWNGHVQYLRETLRQRPAFMRQLLEQHLGPLEHAALGQSPQ</sequence>
<name>A0A7Y4JYE2_9BACT</name>
<comment type="caution">
    <text evidence="3">The sequence shown here is derived from an EMBL/GenBank/DDBJ whole genome shotgun (WGS) entry which is preliminary data.</text>
</comment>
<dbReference type="AlphaFoldDB" id="A0A7Y4JYE2"/>
<dbReference type="EMBL" id="JABFJW010000328">
    <property type="protein sequence ID" value="NOK13456.1"/>
    <property type="molecule type" value="Genomic_DNA"/>
</dbReference>
<dbReference type="InterPro" id="IPR059177">
    <property type="entry name" value="GH29D-like_dom"/>
</dbReference>
<dbReference type="InterPro" id="IPR014867">
    <property type="entry name" value="Spore_coat_CotH_CotH2/3/7"/>
</dbReference>
<organism evidence="3 4">
    <name type="scientific">Corallococcus exercitus</name>
    <dbReference type="NCBI Taxonomy" id="2316736"/>
    <lineage>
        <taxon>Bacteria</taxon>
        <taxon>Pseudomonadati</taxon>
        <taxon>Myxococcota</taxon>
        <taxon>Myxococcia</taxon>
        <taxon>Myxococcales</taxon>
        <taxon>Cystobacterineae</taxon>
        <taxon>Myxococcaceae</taxon>
        <taxon>Corallococcus</taxon>
    </lineage>
</organism>
<evidence type="ECO:0000256" key="1">
    <source>
        <dbReference type="SAM" id="SignalP"/>
    </source>
</evidence>
<dbReference type="RefSeq" id="WP_171420627.1">
    <property type="nucleotide sequence ID" value="NZ_JABFJW010000328.1"/>
</dbReference>
<dbReference type="Pfam" id="PF08757">
    <property type="entry name" value="CotH"/>
    <property type="match status" value="1"/>
</dbReference>
<dbReference type="Pfam" id="PF13290">
    <property type="entry name" value="CHB_HEX_C_1"/>
    <property type="match status" value="1"/>
</dbReference>
<reference evidence="3 4" key="1">
    <citation type="submission" date="2020-05" db="EMBL/GenBank/DDBJ databases">
        <authorList>
            <person name="Whitworth D."/>
        </authorList>
    </citation>
    <scope>NUCLEOTIDE SEQUENCE [LARGE SCALE GENOMIC DNA]</scope>
    <source>
        <strain evidence="3 4">CA046A</strain>
    </source>
</reference>
<proteinExistence type="predicted"/>
<feature type="domain" description="GH29D-like beta-sandwich" evidence="2">
    <location>
        <begin position="127"/>
        <end position="167"/>
    </location>
</feature>